<comment type="caution">
    <text evidence="2">The sequence shown here is derived from an EMBL/GenBank/DDBJ whole genome shotgun (WGS) entry which is preliminary data.</text>
</comment>
<organism evidence="2 3">
    <name type="scientific">Molossus molossus</name>
    <name type="common">Pallas' mastiff bat</name>
    <name type="synonym">Vespertilio molossus</name>
    <dbReference type="NCBI Taxonomy" id="27622"/>
    <lineage>
        <taxon>Eukaryota</taxon>
        <taxon>Metazoa</taxon>
        <taxon>Chordata</taxon>
        <taxon>Craniata</taxon>
        <taxon>Vertebrata</taxon>
        <taxon>Euteleostomi</taxon>
        <taxon>Mammalia</taxon>
        <taxon>Eutheria</taxon>
        <taxon>Laurasiatheria</taxon>
        <taxon>Chiroptera</taxon>
        <taxon>Yangochiroptera</taxon>
        <taxon>Molossidae</taxon>
        <taxon>Molossus</taxon>
    </lineage>
</organism>
<reference evidence="2 3" key="1">
    <citation type="journal article" date="2020" name="Nature">
        <title>Six reference-quality genomes reveal evolution of bat adaptations.</title>
        <authorList>
            <person name="Jebb D."/>
            <person name="Huang Z."/>
            <person name="Pippel M."/>
            <person name="Hughes G.M."/>
            <person name="Lavrichenko K."/>
            <person name="Devanna P."/>
            <person name="Winkler S."/>
            <person name="Jermiin L.S."/>
            <person name="Skirmuntt E.C."/>
            <person name="Katzourakis A."/>
            <person name="Burkitt-Gray L."/>
            <person name="Ray D.A."/>
            <person name="Sullivan K.A.M."/>
            <person name="Roscito J.G."/>
            <person name="Kirilenko B.M."/>
            <person name="Davalos L.M."/>
            <person name="Corthals A.P."/>
            <person name="Power M.L."/>
            <person name="Jones G."/>
            <person name="Ransome R.D."/>
            <person name="Dechmann D.K.N."/>
            <person name="Locatelli A.G."/>
            <person name="Puechmaille S.J."/>
            <person name="Fedrigo O."/>
            <person name="Jarvis E.D."/>
            <person name="Hiller M."/>
            <person name="Vernes S.C."/>
            <person name="Myers E.W."/>
            <person name="Teeling E.C."/>
        </authorList>
    </citation>
    <scope>NUCLEOTIDE SEQUENCE [LARGE SCALE GENOMIC DNA]</scope>
    <source>
        <strain evidence="2">MMolMol1</strain>
        <tissue evidence="2">Muscle</tissue>
    </source>
</reference>
<dbReference type="GO" id="GO:0097169">
    <property type="term" value="C:AIM2 inflammasome complex"/>
    <property type="evidence" value="ECO:0007669"/>
    <property type="project" value="TreeGrafter"/>
</dbReference>
<dbReference type="InterPro" id="IPR011029">
    <property type="entry name" value="DEATH-like_dom_sf"/>
</dbReference>
<evidence type="ECO:0000259" key="1">
    <source>
        <dbReference type="PROSITE" id="PS50209"/>
    </source>
</evidence>
<proteinExistence type="predicted"/>
<dbReference type="GO" id="GO:0042981">
    <property type="term" value="P:regulation of apoptotic process"/>
    <property type="evidence" value="ECO:0007669"/>
    <property type="project" value="InterPro"/>
</dbReference>
<protein>
    <recommendedName>
        <fullName evidence="1">CARD domain-containing protein</fullName>
    </recommendedName>
</protein>
<evidence type="ECO:0000313" key="3">
    <source>
        <dbReference type="Proteomes" id="UP000550707"/>
    </source>
</evidence>
<accession>A0A7J8EQY0</accession>
<dbReference type="PROSITE" id="PS50209">
    <property type="entry name" value="CARD"/>
    <property type="match status" value="1"/>
</dbReference>
<dbReference type="GO" id="GO:0072559">
    <property type="term" value="C:NLRP3 inflammasome complex"/>
    <property type="evidence" value="ECO:0007669"/>
    <property type="project" value="TreeGrafter"/>
</dbReference>
<keyword evidence="3" id="KW-1185">Reference proteome</keyword>
<gene>
    <name evidence="2" type="ORF">HJG59_008628</name>
</gene>
<dbReference type="InterPro" id="IPR002398">
    <property type="entry name" value="Pept_C14"/>
</dbReference>
<dbReference type="AlphaFoldDB" id="A0A7J8EQY0"/>
<dbReference type="Pfam" id="PF00619">
    <property type="entry name" value="CARD"/>
    <property type="match status" value="1"/>
</dbReference>
<dbReference type="SUPFAM" id="SSF47986">
    <property type="entry name" value="DEATH domain"/>
    <property type="match status" value="1"/>
</dbReference>
<dbReference type="Gene3D" id="1.10.533.10">
    <property type="entry name" value="Death Domain, Fas"/>
    <property type="match status" value="1"/>
</dbReference>
<dbReference type="GO" id="GO:0006508">
    <property type="term" value="P:proteolysis"/>
    <property type="evidence" value="ECO:0007669"/>
    <property type="project" value="InterPro"/>
</dbReference>
<name>A0A7J8EQY0_MOLMO</name>
<dbReference type="PANTHER" id="PTHR47901">
    <property type="entry name" value="CASPASE RECRUITMENT DOMAIN-CONTAINING PROTEIN 18"/>
    <property type="match status" value="1"/>
</dbReference>
<feature type="domain" description="CARD" evidence="1">
    <location>
        <begin position="1"/>
        <end position="76"/>
    </location>
</feature>
<dbReference type="GO" id="GO:0004197">
    <property type="term" value="F:cysteine-type endopeptidase activity"/>
    <property type="evidence" value="ECO:0007669"/>
    <property type="project" value="InterPro"/>
</dbReference>
<dbReference type="GO" id="GO:0050727">
    <property type="term" value="P:regulation of inflammatory response"/>
    <property type="evidence" value="ECO:0007669"/>
    <property type="project" value="TreeGrafter"/>
</dbReference>
<evidence type="ECO:0000313" key="2">
    <source>
        <dbReference type="EMBL" id="KAF6437887.1"/>
    </source>
</evidence>
<dbReference type="PANTHER" id="PTHR47901:SF6">
    <property type="entry name" value="CASPASE-12"/>
    <property type="match status" value="1"/>
</dbReference>
<dbReference type="InterPro" id="IPR001315">
    <property type="entry name" value="CARD"/>
</dbReference>
<dbReference type="EMBL" id="JACASF010000013">
    <property type="protein sequence ID" value="KAF6437887.1"/>
    <property type="molecule type" value="Genomic_DNA"/>
</dbReference>
<sequence>MAEKRQKEDPINMVKSFAKNVIDGIIDDLTEKNVLNRDELQKIGEGVGIIVKRTESLLDDFTEKTQMTGEILMDNLFNKTKLLSLKSHSENENDESGNSDSSSLTGNCLQISHHRRKLLTWSECILVQC</sequence>
<dbReference type="Proteomes" id="UP000550707">
    <property type="component" value="Unassembled WGS sequence"/>
</dbReference>
<dbReference type="GO" id="GO:0072557">
    <property type="term" value="C:IPAF inflammasome complex"/>
    <property type="evidence" value="ECO:0007669"/>
    <property type="project" value="TreeGrafter"/>
</dbReference>